<feature type="domain" description="DHHA1" evidence="2">
    <location>
        <begin position="238"/>
        <end position="306"/>
    </location>
</feature>
<dbReference type="PANTHER" id="PTHR47618">
    <property type="entry name" value="BIFUNCTIONAL OLIGORIBONUCLEASE AND PAP PHOSPHATASE NRNA"/>
    <property type="match status" value="1"/>
</dbReference>
<dbReference type="PANTHER" id="PTHR47618:SF1">
    <property type="entry name" value="BIFUNCTIONAL OLIGORIBONUCLEASE AND PAP PHOSPHATASE NRNA"/>
    <property type="match status" value="1"/>
</dbReference>
<dbReference type="AlphaFoldDB" id="A0A554JCM2"/>
<comment type="caution">
    <text evidence="3">The sequence shown here is derived from an EMBL/GenBank/DDBJ whole genome shotgun (WGS) entry which is preliminary data.</text>
</comment>
<dbReference type="SUPFAM" id="SSF64182">
    <property type="entry name" value="DHH phosphoesterases"/>
    <property type="match status" value="1"/>
</dbReference>
<gene>
    <name evidence="3" type="ORF">G01um101477_214</name>
</gene>
<dbReference type="Gene3D" id="3.90.1640.10">
    <property type="entry name" value="inorganic pyrophosphatase (n-terminal core)"/>
    <property type="match status" value="1"/>
</dbReference>
<dbReference type="GO" id="GO:0003676">
    <property type="term" value="F:nucleic acid binding"/>
    <property type="evidence" value="ECO:0007669"/>
    <property type="project" value="InterPro"/>
</dbReference>
<feature type="domain" description="DDH" evidence="1">
    <location>
        <begin position="18"/>
        <end position="159"/>
    </location>
</feature>
<dbReference type="InterPro" id="IPR003156">
    <property type="entry name" value="DHHA1_dom"/>
</dbReference>
<dbReference type="InterPro" id="IPR051319">
    <property type="entry name" value="Oligoribo/pAp-PDE_c-di-AMP_PDE"/>
</dbReference>
<dbReference type="EMBL" id="VMFF01000014">
    <property type="protein sequence ID" value="TSC66126.1"/>
    <property type="molecule type" value="Genomic_DNA"/>
</dbReference>
<dbReference type="InterPro" id="IPR038763">
    <property type="entry name" value="DHH_sf"/>
</dbReference>
<evidence type="ECO:0000313" key="4">
    <source>
        <dbReference type="Proteomes" id="UP000319613"/>
    </source>
</evidence>
<dbReference type="Pfam" id="PF01368">
    <property type="entry name" value="DHH"/>
    <property type="match status" value="1"/>
</dbReference>
<proteinExistence type="predicted"/>
<dbReference type="Proteomes" id="UP000319613">
    <property type="component" value="Unassembled WGS sequence"/>
</dbReference>
<dbReference type="InterPro" id="IPR001667">
    <property type="entry name" value="DDH_dom"/>
</dbReference>
<dbReference type="Pfam" id="PF02272">
    <property type="entry name" value="DHHA1"/>
    <property type="match status" value="1"/>
</dbReference>
<evidence type="ECO:0000259" key="2">
    <source>
        <dbReference type="Pfam" id="PF02272"/>
    </source>
</evidence>
<accession>A0A554JCM2</accession>
<reference evidence="3 4" key="1">
    <citation type="submission" date="2017-07" db="EMBL/GenBank/DDBJ databases">
        <title>Mechanisms for carbon and nitrogen cycling indicate functional differentiation within the Candidate Phyla Radiation.</title>
        <authorList>
            <person name="Danczak R.E."/>
            <person name="Johnston M.D."/>
            <person name="Kenah C."/>
            <person name="Slattery M."/>
            <person name="Wrighton K.C."/>
            <person name="Wilkins M.J."/>
        </authorList>
    </citation>
    <scope>NUCLEOTIDE SEQUENCE [LARGE SCALE GENOMIC DNA]</scope>
    <source>
        <strain evidence="3">Gr01-1014_77</strain>
    </source>
</reference>
<evidence type="ECO:0000313" key="3">
    <source>
        <dbReference type="EMBL" id="TSC66126.1"/>
    </source>
</evidence>
<organism evidence="3 4">
    <name type="scientific">Candidatus Doudnabacteria bacterium Gr01-1014_77</name>
    <dbReference type="NCBI Taxonomy" id="2017133"/>
    <lineage>
        <taxon>Bacteria</taxon>
        <taxon>Candidatus Doudnaibacteriota</taxon>
    </lineage>
</organism>
<sequence length="321" mass="35421">MNNFEQAKQFITDNNRFLLASHARTDGDDGGSMLAMSVILESMNKQATLVADGGVPSGLQFLPKQNLILSELPTPATNEFYDGIILFGCGKKTRVGFEEIINSDLPILNIDHHPDNQMYGTVNLVDAQKSSVAELVYDFFKYLDIKFNSDIAKCLLTGMFTDTGSFMHSNTQPSTLIAAGELMKYGARIDKIYESTYQSKDLNALKAWAKAIENTRLLNDDKVAISVITQEDLDQLGEVSNSTFEGFVETLNKIPGIKFALFLRQDGNQVKGSLRSEENKNMDVSFLANLFGGGGHKLASGFEIPGKIIKQPDGSWKIDEH</sequence>
<name>A0A554JCM2_9BACT</name>
<protein>
    <submittedName>
        <fullName evidence="3">Phosphoesterase RecJ domain-containing protein</fullName>
    </submittedName>
</protein>
<dbReference type="Gene3D" id="3.10.310.30">
    <property type="match status" value="1"/>
</dbReference>
<evidence type="ECO:0000259" key="1">
    <source>
        <dbReference type="Pfam" id="PF01368"/>
    </source>
</evidence>